<dbReference type="InterPro" id="IPR036420">
    <property type="entry name" value="BRCT_dom_sf"/>
</dbReference>
<dbReference type="EMBL" id="HG001918">
    <property type="protein sequence ID" value="CDF38349.1"/>
    <property type="molecule type" value="Genomic_DNA"/>
</dbReference>
<feature type="compositionally biased region" description="Basic and acidic residues" evidence="1">
    <location>
        <begin position="451"/>
        <end position="466"/>
    </location>
</feature>
<gene>
    <name evidence="2" type="ORF">CHC_T00000950001</name>
</gene>
<dbReference type="KEGG" id="ccp:CHC_T00000950001"/>
<dbReference type="Proteomes" id="UP000012073">
    <property type="component" value="Unassembled WGS sequence"/>
</dbReference>
<dbReference type="RefSeq" id="XP_005718234.1">
    <property type="nucleotide sequence ID" value="XM_005718177.1"/>
</dbReference>
<feature type="compositionally biased region" description="Basic and acidic residues" evidence="1">
    <location>
        <begin position="709"/>
        <end position="725"/>
    </location>
</feature>
<dbReference type="OrthoDB" id="6016at2759"/>
<keyword evidence="3" id="KW-1185">Reference proteome</keyword>
<evidence type="ECO:0000256" key="1">
    <source>
        <dbReference type="SAM" id="MobiDB-lite"/>
    </source>
</evidence>
<dbReference type="GeneID" id="17325951"/>
<organism evidence="2 3">
    <name type="scientific">Chondrus crispus</name>
    <name type="common">Carrageen Irish moss</name>
    <name type="synonym">Polymorpha crispa</name>
    <dbReference type="NCBI Taxonomy" id="2769"/>
    <lineage>
        <taxon>Eukaryota</taxon>
        <taxon>Rhodophyta</taxon>
        <taxon>Florideophyceae</taxon>
        <taxon>Rhodymeniophycidae</taxon>
        <taxon>Gigartinales</taxon>
        <taxon>Gigartinaceae</taxon>
        <taxon>Chondrus</taxon>
    </lineage>
</organism>
<dbReference type="SUPFAM" id="SSF52113">
    <property type="entry name" value="BRCT domain"/>
    <property type="match status" value="1"/>
</dbReference>
<feature type="region of interest" description="Disordered" evidence="1">
    <location>
        <begin position="432"/>
        <end position="509"/>
    </location>
</feature>
<reference evidence="3" key="1">
    <citation type="journal article" date="2013" name="Proc. Natl. Acad. Sci. U.S.A.">
        <title>Genome structure and metabolic features in the red seaweed Chondrus crispus shed light on evolution of the Archaeplastida.</title>
        <authorList>
            <person name="Collen J."/>
            <person name="Porcel B."/>
            <person name="Carre W."/>
            <person name="Ball S.G."/>
            <person name="Chaparro C."/>
            <person name="Tonon T."/>
            <person name="Barbeyron T."/>
            <person name="Michel G."/>
            <person name="Noel B."/>
            <person name="Valentin K."/>
            <person name="Elias M."/>
            <person name="Artiguenave F."/>
            <person name="Arun A."/>
            <person name="Aury J.M."/>
            <person name="Barbosa-Neto J.F."/>
            <person name="Bothwell J.H."/>
            <person name="Bouget F.Y."/>
            <person name="Brillet L."/>
            <person name="Cabello-Hurtado F."/>
            <person name="Capella-Gutierrez S."/>
            <person name="Charrier B."/>
            <person name="Cladiere L."/>
            <person name="Cock J.M."/>
            <person name="Coelho S.M."/>
            <person name="Colleoni C."/>
            <person name="Czjzek M."/>
            <person name="Da Silva C."/>
            <person name="Delage L."/>
            <person name="Denoeud F."/>
            <person name="Deschamps P."/>
            <person name="Dittami S.M."/>
            <person name="Gabaldon T."/>
            <person name="Gachon C.M."/>
            <person name="Groisillier A."/>
            <person name="Herve C."/>
            <person name="Jabbari K."/>
            <person name="Katinka M."/>
            <person name="Kloareg B."/>
            <person name="Kowalczyk N."/>
            <person name="Labadie K."/>
            <person name="Leblanc C."/>
            <person name="Lopez P.J."/>
            <person name="McLachlan D.H."/>
            <person name="Meslet-Cladiere L."/>
            <person name="Moustafa A."/>
            <person name="Nehr Z."/>
            <person name="Nyvall Collen P."/>
            <person name="Panaud O."/>
            <person name="Partensky F."/>
            <person name="Poulain J."/>
            <person name="Rensing S.A."/>
            <person name="Rousvoal S."/>
            <person name="Samson G."/>
            <person name="Symeonidi A."/>
            <person name="Weissenbach J."/>
            <person name="Zambounis A."/>
            <person name="Wincker P."/>
            <person name="Boyen C."/>
        </authorList>
    </citation>
    <scope>NUCLEOTIDE SEQUENCE [LARGE SCALE GENOMIC DNA]</scope>
    <source>
        <strain evidence="3">cv. Stackhouse</strain>
    </source>
</reference>
<sequence>MPSQSPVLSLLSGAGLDSRKQRQLRRSLASLGATVDTSGENRWNPKTTHLIADAPLPCVKWVCAVAAAAKVRLLKPSFLEACVAANNINIDTTPHQMRFDINETTLLAAEMDALWAGRVWPASFEYWRQRAQRGTGDGPLCEHRVLILGQLKPRGAAGMATPSNKIVTDILVSAGAQVVKTLDDKPTFAIAAPGLDPARLVDLKKALKQEVLCLGSAFLVDLICRVSADPSHYVMYDAQRTLCGPLLDVKSCLTFAGRLPISKRHLPEECRRRPRRSSRRCAKRQKENEISPVCVKPADVISNASPASSSKKGMNMQDDAIEVVDVKKSSIAVGRNAHAFSTITPAQKPTPCTPTPEEVSLQEPSESRTRSGRPRRTRKRPRTGASDVRSALQFDGPKRMKDVSASRAHSRSRIEEPPVVKAVAVVTVTDDEYDNVSRPKRRREVSSSLLHEMRTSQNHEGEKRGLEGSSGKKSAEIFSENPQDTISKPSLRHGKTCSRTGSCRPGDMDCELERPTGQRLENVSVQTTRDAPSRRKIEIKSPSGLSKVQKLLIDDESSAIVQVASKSQRIRKSREVIDVDTISEQEPISEYSKRPTHHSSALLQSKSIFTVEDGYNFVLGILGGKPSKREVDWIPQAERSYSVEEGSERSCSDAPVGNDIRSLHAREEESPAFEVDEPLWFDDTDVLGQGTQIITPAVLKSSRPIAVDRPGHDRMSGRTERTRREYESKKEVDVFSMKVPKKVIMVRNVLQPKFAAIQSANDLRTSTGIEADDEYCQSEVKYIDWIMGAERLIGCSLADQDELETNSHASSARRICLSLAESSCLSRFKSAGGLSEVEILVLTGICTRLVITEAGFDSCPTILEELLSLREKQNQAGFDSLEKVLSASDPSAVSIRHRAVATLWSILILRTSQSPETKCMRAVFNTVCKLRLRNLFSKARAPTVGNIAVLRKGLDWILSSSLIVAYAHSIQLDFIRDSRAVADVSAAMEIPENWDIVCMTLEHFCGEVGQVLGQKKGIRDVLLTYLRCVALKVAHRVWNVTEQALNSFSKAISYQSKFEQDNCYCKEPAMFVSKFQTLLSENSLAAGDVEENLQTPCDCFFLLGWRFAVYGEGNAMKRATGVIKNGSVFTNVNMSSPGFSRAINHHVALTLTVADSLASTSANGEYLLCRTLTSKCPRIETVMDRYAIHAKEDEQCWKATIEAIGVRCRALHAKGGSSHVYTNWLAQSVIGSFRKVRKSREKGSIPVQHREELRVQESVFTNLALMALSSIRDATDLLIAKAFEGDAGAQAGVMSYVDKSEVSVPSFARLAGDLALQMRSAPEESTNRSKILLLSALLGVIANELRLVAHLQSKSMKKTNDHRDGGISEQLKRKIESFEKKSSLETMLVNILANDVCHEASDLSVKVKRSAAQGLAQLMEVSQWQRESPVGEDERRKTVEVLRRGRLCGFEREKLGVEGQGGGERGASRRRIENRARIQFWSEVFAGHWGRYFVEMTNRTMQGSLVGVLTAGIAYLSEERDNEYRMMIRRLVGSVGRLGGYAELMGRWASQVYALGDNRAKEGANNDGEWTVPASVQCVVDIVRNVARAQTVGDVQQLVQGLRQCAGGWIGYGQDMDNVRDGVCIYSHLLCVWAQTQGTSRLMCDSRWIQEWLGPIRQGVQRLQGRQWQGEAVEMRSTLWWVQERVMGALGMVEQNGRDLERRVCVTRLVNCFTQGSGTLGGFWRSGRVEVGDGSQVGRVDERRRFERNVREWQKVVFHVAVDDRLRDQGWLQSNTELGYAVSRLVEALEHFRRDGERCAVLLWQARQVYGRAMAGAVLKRVEGNARLRRQWRDVERLITSEP</sequence>
<dbReference type="Gene3D" id="3.40.50.10190">
    <property type="entry name" value="BRCT domain"/>
    <property type="match status" value="1"/>
</dbReference>
<feature type="region of interest" description="Disordered" evidence="1">
    <location>
        <begin position="706"/>
        <end position="725"/>
    </location>
</feature>
<evidence type="ECO:0000313" key="2">
    <source>
        <dbReference type="EMBL" id="CDF38349.1"/>
    </source>
</evidence>
<accession>R7QJT0</accession>
<name>R7QJT0_CHOCR</name>
<evidence type="ECO:0000313" key="3">
    <source>
        <dbReference type="Proteomes" id="UP000012073"/>
    </source>
</evidence>
<feature type="compositionally biased region" description="Basic residues" evidence="1">
    <location>
        <begin position="370"/>
        <end position="382"/>
    </location>
</feature>
<evidence type="ECO:0008006" key="4">
    <source>
        <dbReference type="Google" id="ProtNLM"/>
    </source>
</evidence>
<feature type="region of interest" description="Disordered" evidence="1">
    <location>
        <begin position="342"/>
        <end position="415"/>
    </location>
</feature>
<proteinExistence type="predicted"/>
<protein>
    <recommendedName>
        <fullName evidence="4">BRCT domain-containing protein</fullName>
    </recommendedName>
</protein>
<dbReference type="Gramene" id="CDF38349">
    <property type="protein sequence ID" value="CDF38349"/>
    <property type="gene ID" value="CHC_T00000950001"/>
</dbReference>